<dbReference type="Pfam" id="PF00386">
    <property type="entry name" value="C1q"/>
    <property type="match status" value="1"/>
</dbReference>
<evidence type="ECO:0000313" key="2">
    <source>
        <dbReference type="EMBL" id="KAK3106354.1"/>
    </source>
</evidence>
<dbReference type="SUPFAM" id="SSF49842">
    <property type="entry name" value="TNF-like"/>
    <property type="match status" value="1"/>
</dbReference>
<reference evidence="2" key="1">
    <citation type="submission" date="2019-08" db="EMBL/GenBank/DDBJ databases">
        <title>The improved chromosome-level genome for the pearl oyster Pinctada fucata martensii using PacBio sequencing and Hi-C.</title>
        <authorList>
            <person name="Zheng Z."/>
        </authorList>
    </citation>
    <scope>NUCLEOTIDE SEQUENCE</scope>
    <source>
        <strain evidence="2">ZZ-2019</strain>
        <tissue evidence="2">Adductor muscle</tissue>
    </source>
</reference>
<dbReference type="InterPro" id="IPR001073">
    <property type="entry name" value="C1q_dom"/>
</dbReference>
<gene>
    <name evidence="2" type="ORF">FSP39_018350</name>
</gene>
<dbReference type="PROSITE" id="PS50871">
    <property type="entry name" value="C1Q"/>
    <property type="match status" value="1"/>
</dbReference>
<dbReference type="InterPro" id="IPR008983">
    <property type="entry name" value="Tumour_necrosis_fac-like_dom"/>
</dbReference>
<protein>
    <recommendedName>
        <fullName evidence="1">C1q domain-containing protein</fullName>
    </recommendedName>
</protein>
<accession>A0AA88YJV0</accession>
<evidence type="ECO:0000259" key="1">
    <source>
        <dbReference type="PROSITE" id="PS50871"/>
    </source>
</evidence>
<dbReference type="EMBL" id="VSWD01000003">
    <property type="protein sequence ID" value="KAK3106354.1"/>
    <property type="molecule type" value="Genomic_DNA"/>
</dbReference>
<sequence length="75" mass="8451">MSQPINAMHLGIMRNDQRLSVLYSHNGTYPQATNTLNLSMKEGDTVWVQIITGEVLHVNPYRPYNVFSGALIAMM</sequence>
<keyword evidence="3" id="KW-1185">Reference proteome</keyword>
<evidence type="ECO:0000313" key="3">
    <source>
        <dbReference type="Proteomes" id="UP001186944"/>
    </source>
</evidence>
<comment type="caution">
    <text evidence="2">The sequence shown here is derived from an EMBL/GenBank/DDBJ whole genome shotgun (WGS) entry which is preliminary data.</text>
</comment>
<name>A0AA88YJV0_PINIB</name>
<proteinExistence type="predicted"/>
<dbReference type="AlphaFoldDB" id="A0AA88YJV0"/>
<dbReference type="Proteomes" id="UP001186944">
    <property type="component" value="Unassembled WGS sequence"/>
</dbReference>
<dbReference type="Gene3D" id="2.60.120.40">
    <property type="match status" value="1"/>
</dbReference>
<organism evidence="2 3">
    <name type="scientific">Pinctada imbricata</name>
    <name type="common">Atlantic pearl-oyster</name>
    <name type="synonym">Pinctada martensii</name>
    <dbReference type="NCBI Taxonomy" id="66713"/>
    <lineage>
        <taxon>Eukaryota</taxon>
        <taxon>Metazoa</taxon>
        <taxon>Spiralia</taxon>
        <taxon>Lophotrochozoa</taxon>
        <taxon>Mollusca</taxon>
        <taxon>Bivalvia</taxon>
        <taxon>Autobranchia</taxon>
        <taxon>Pteriomorphia</taxon>
        <taxon>Pterioida</taxon>
        <taxon>Pterioidea</taxon>
        <taxon>Pteriidae</taxon>
        <taxon>Pinctada</taxon>
    </lineage>
</organism>
<feature type="domain" description="C1q" evidence="1">
    <location>
        <begin position="1"/>
        <end position="75"/>
    </location>
</feature>